<dbReference type="InterPro" id="IPR022641">
    <property type="entry name" value="CheR_N"/>
</dbReference>
<dbReference type="PANTHER" id="PTHR24422:SF19">
    <property type="entry name" value="CHEMOTAXIS PROTEIN METHYLTRANSFERASE"/>
    <property type="match status" value="1"/>
</dbReference>
<dbReference type="Pfam" id="PF01739">
    <property type="entry name" value="CheR"/>
    <property type="match status" value="1"/>
</dbReference>
<dbReference type="SUPFAM" id="SSF53335">
    <property type="entry name" value="S-adenosyl-L-methionine-dependent methyltransferases"/>
    <property type="match status" value="1"/>
</dbReference>
<dbReference type="SMART" id="SM00138">
    <property type="entry name" value="MeTrc"/>
    <property type="match status" value="1"/>
</dbReference>
<accession>A0ABQ6FGC3</accession>
<dbReference type="EC" id="2.1.1.80" evidence="5"/>
<dbReference type="Gene3D" id="1.10.155.10">
    <property type="entry name" value="Chemotaxis receptor methyltransferase CheR, N-terminal domain"/>
    <property type="match status" value="1"/>
</dbReference>
<dbReference type="Proteomes" id="UP001157167">
    <property type="component" value="Unassembled WGS sequence"/>
</dbReference>
<dbReference type="Gene3D" id="3.40.50.150">
    <property type="entry name" value="Vaccinia Virus protein VP39"/>
    <property type="match status" value="1"/>
</dbReference>
<dbReference type="InterPro" id="IPR036804">
    <property type="entry name" value="CheR_N_sf"/>
</dbReference>
<dbReference type="PANTHER" id="PTHR24422">
    <property type="entry name" value="CHEMOTAXIS PROTEIN METHYLTRANSFERASE"/>
    <property type="match status" value="1"/>
</dbReference>
<keyword evidence="2 5" id="KW-0489">Methyltransferase</keyword>
<evidence type="ECO:0000256" key="1">
    <source>
        <dbReference type="ARBA" id="ARBA00001541"/>
    </source>
</evidence>
<gene>
    <name evidence="7" type="primary">cheR</name>
    <name evidence="7" type="ORF">GCM10007933_30630</name>
</gene>
<dbReference type="InterPro" id="IPR026024">
    <property type="entry name" value="Chemotaxis_MeTrfase_CheR"/>
</dbReference>
<dbReference type="RefSeq" id="WP_284188796.1">
    <property type="nucleotide sequence ID" value="NZ_BSPX01000053.1"/>
</dbReference>
<dbReference type="InterPro" id="IPR022642">
    <property type="entry name" value="CheR_C"/>
</dbReference>
<dbReference type="PIRSF" id="PIRSF000410">
    <property type="entry name" value="CheR"/>
    <property type="match status" value="1"/>
</dbReference>
<evidence type="ECO:0000256" key="3">
    <source>
        <dbReference type="ARBA" id="ARBA00022679"/>
    </source>
</evidence>
<reference evidence="8" key="1">
    <citation type="journal article" date="2019" name="Int. J. Syst. Evol. Microbiol.">
        <title>The Global Catalogue of Microorganisms (GCM) 10K type strain sequencing project: providing services to taxonomists for standard genome sequencing and annotation.</title>
        <authorList>
            <consortium name="The Broad Institute Genomics Platform"/>
            <consortium name="The Broad Institute Genome Sequencing Center for Infectious Disease"/>
            <person name="Wu L."/>
            <person name="Ma J."/>
        </authorList>
    </citation>
    <scope>NUCLEOTIDE SEQUENCE [LARGE SCALE GENOMIC DNA]</scope>
    <source>
        <strain evidence="8">NBRC 102407</strain>
    </source>
</reference>
<dbReference type="GO" id="GO:0032259">
    <property type="term" value="P:methylation"/>
    <property type="evidence" value="ECO:0007669"/>
    <property type="project" value="UniProtKB-KW"/>
</dbReference>
<dbReference type="GO" id="GO:0008168">
    <property type="term" value="F:methyltransferase activity"/>
    <property type="evidence" value="ECO:0007669"/>
    <property type="project" value="UniProtKB-KW"/>
</dbReference>
<keyword evidence="3 5" id="KW-0808">Transferase</keyword>
<dbReference type="InterPro" id="IPR050903">
    <property type="entry name" value="Bact_Chemotaxis_MeTrfase"/>
</dbReference>
<dbReference type="EMBL" id="BSPX01000053">
    <property type="protein sequence ID" value="GLT23596.1"/>
    <property type="molecule type" value="Genomic_DNA"/>
</dbReference>
<feature type="domain" description="CheR-type methyltransferase" evidence="6">
    <location>
        <begin position="3"/>
        <end position="274"/>
    </location>
</feature>
<dbReference type="InterPro" id="IPR000780">
    <property type="entry name" value="CheR_MeTrfase"/>
</dbReference>
<name>A0ABQ6FGC3_9RHOO</name>
<dbReference type="Pfam" id="PF03705">
    <property type="entry name" value="CheR_N"/>
    <property type="match status" value="1"/>
</dbReference>
<dbReference type="SUPFAM" id="SSF47757">
    <property type="entry name" value="Chemotaxis receptor methyltransferase CheR, N-terminal domain"/>
    <property type="match status" value="1"/>
</dbReference>
<keyword evidence="4 5" id="KW-0949">S-adenosyl-L-methionine</keyword>
<evidence type="ECO:0000313" key="7">
    <source>
        <dbReference type="EMBL" id="GLT23596.1"/>
    </source>
</evidence>
<evidence type="ECO:0000256" key="2">
    <source>
        <dbReference type="ARBA" id="ARBA00022603"/>
    </source>
</evidence>
<comment type="caution">
    <text evidence="7">The sequence shown here is derived from an EMBL/GenBank/DDBJ whole genome shotgun (WGS) entry which is preliminary data.</text>
</comment>
<evidence type="ECO:0000256" key="5">
    <source>
        <dbReference type="PIRNR" id="PIRNR000410"/>
    </source>
</evidence>
<evidence type="ECO:0000259" key="6">
    <source>
        <dbReference type="PROSITE" id="PS50123"/>
    </source>
</evidence>
<sequence>MAQPEREFAFSPADFERVRALIYKHAGISLSPVKQDMVYSRLARRLRARGDRTFAEYLDRAEREPDEWETFVNSLTTNLTSFFREAHHFDILAERLKKHAGRGPVRIWCSAASTGEEPYSLAITACEAFNTMTPPVQIVATDIDTNVLATAGKGVYGLDRVDRLSRERMQRFFLKGTGAQAGLARVRPELQRLIEFKRINLLDTHWALQGPFDYMFCRNVMIYFDKPTQHTILKRFVPLLKSDGLLFAGHSESFLHAADLFRSLGRTVYERTDARDR</sequence>
<proteinExistence type="predicted"/>
<comment type="catalytic activity">
    <reaction evidence="1 5">
        <text>L-glutamyl-[protein] + S-adenosyl-L-methionine = [protein]-L-glutamate 5-O-methyl ester + S-adenosyl-L-homocysteine</text>
        <dbReference type="Rhea" id="RHEA:24452"/>
        <dbReference type="Rhea" id="RHEA-COMP:10208"/>
        <dbReference type="Rhea" id="RHEA-COMP:10311"/>
        <dbReference type="ChEBI" id="CHEBI:29973"/>
        <dbReference type="ChEBI" id="CHEBI:57856"/>
        <dbReference type="ChEBI" id="CHEBI:59789"/>
        <dbReference type="ChEBI" id="CHEBI:82795"/>
        <dbReference type="EC" id="2.1.1.80"/>
    </reaction>
</comment>
<keyword evidence="8" id="KW-1185">Reference proteome</keyword>
<evidence type="ECO:0000256" key="4">
    <source>
        <dbReference type="ARBA" id="ARBA00022691"/>
    </source>
</evidence>
<dbReference type="InterPro" id="IPR029063">
    <property type="entry name" value="SAM-dependent_MTases_sf"/>
</dbReference>
<evidence type="ECO:0000313" key="8">
    <source>
        <dbReference type="Proteomes" id="UP001157167"/>
    </source>
</evidence>
<organism evidence="7 8">
    <name type="scientific">Zoogloea oryzae</name>
    <dbReference type="NCBI Taxonomy" id="310767"/>
    <lineage>
        <taxon>Bacteria</taxon>
        <taxon>Pseudomonadati</taxon>
        <taxon>Pseudomonadota</taxon>
        <taxon>Betaproteobacteria</taxon>
        <taxon>Rhodocyclales</taxon>
        <taxon>Zoogloeaceae</taxon>
        <taxon>Zoogloea</taxon>
    </lineage>
</organism>
<comment type="function">
    <text evidence="5">Methylation of the membrane-bound methyl-accepting chemotaxis proteins (MCP) to form gamma-glutamyl methyl ester residues in MCP.</text>
</comment>
<dbReference type="PRINTS" id="PR00996">
    <property type="entry name" value="CHERMTFRASE"/>
</dbReference>
<protein>
    <recommendedName>
        <fullName evidence="5">Chemotaxis protein methyltransferase</fullName>
        <ecNumber evidence="5">2.1.1.80</ecNumber>
    </recommendedName>
</protein>
<dbReference type="PROSITE" id="PS50123">
    <property type="entry name" value="CHER"/>
    <property type="match status" value="1"/>
</dbReference>